<gene>
    <name evidence="6" type="ORF">RO03_05315</name>
</gene>
<feature type="transmembrane region" description="Helical" evidence="5">
    <location>
        <begin position="7"/>
        <end position="27"/>
    </location>
</feature>
<dbReference type="InterPro" id="IPR006480">
    <property type="entry name" value="Phage_holin_4_1"/>
</dbReference>
<name>A0A0X3Y1P6_FUSNC</name>
<dbReference type="NCBIfam" id="TIGR01593">
    <property type="entry name" value="holin_tox_secr"/>
    <property type="match status" value="1"/>
</dbReference>
<dbReference type="Proteomes" id="UP000054800">
    <property type="component" value="Unassembled WGS sequence"/>
</dbReference>
<keyword evidence="4 5" id="KW-0472">Membrane</keyword>
<evidence type="ECO:0000256" key="3">
    <source>
        <dbReference type="ARBA" id="ARBA00022989"/>
    </source>
</evidence>
<evidence type="ECO:0000256" key="2">
    <source>
        <dbReference type="ARBA" id="ARBA00022692"/>
    </source>
</evidence>
<evidence type="ECO:0000256" key="5">
    <source>
        <dbReference type="SAM" id="Phobius"/>
    </source>
</evidence>
<keyword evidence="2 5" id="KW-0812">Transmembrane</keyword>
<dbReference type="OrthoDB" id="88184at2"/>
<sequence length="151" mass="17190">MGKMNGLFEHWFIRGTIGFILYLLGGWSKSLEIMMTFIIVDYISGYLKSIYKKEISSKKAFRGIIKKASCILAVIIGASLDKLIEGTPINIPISLFNVPLSFKELIIFSVIGNEGISIIENLGEMNFPFPLFIKKFFKQLKQQDEQDKENK</sequence>
<organism evidence="6 7">
    <name type="scientific">Fusobacterium nucleatum subsp. nucleatum</name>
    <dbReference type="NCBI Taxonomy" id="76856"/>
    <lineage>
        <taxon>Bacteria</taxon>
        <taxon>Fusobacteriati</taxon>
        <taxon>Fusobacteriota</taxon>
        <taxon>Fusobacteriia</taxon>
        <taxon>Fusobacteriales</taxon>
        <taxon>Fusobacteriaceae</taxon>
        <taxon>Fusobacterium</taxon>
    </lineage>
</organism>
<comment type="subcellular location">
    <subcellularLocation>
        <location evidence="1">Membrane</location>
        <topology evidence="1">Multi-pass membrane protein</topology>
    </subcellularLocation>
</comment>
<keyword evidence="3 5" id="KW-1133">Transmembrane helix</keyword>
<evidence type="ECO:0000313" key="6">
    <source>
        <dbReference type="EMBL" id="KUL98953.1"/>
    </source>
</evidence>
<proteinExistence type="predicted"/>
<accession>A0A0X3Y1P6</accession>
<reference evidence="6 7" key="1">
    <citation type="submission" date="2015-10" db="EMBL/GenBank/DDBJ databases">
        <authorList>
            <person name="Gilbert D.G."/>
        </authorList>
    </citation>
    <scope>NUCLEOTIDE SEQUENCE [LARGE SCALE GENOMIC DNA]</scope>
    <source>
        <strain evidence="6 7">ChDC F311</strain>
    </source>
</reference>
<dbReference type="GO" id="GO:0016020">
    <property type="term" value="C:membrane"/>
    <property type="evidence" value="ECO:0007669"/>
    <property type="project" value="UniProtKB-SubCell"/>
</dbReference>
<dbReference type="Pfam" id="PF05105">
    <property type="entry name" value="Phage_holin_4_1"/>
    <property type="match status" value="1"/>
</dbReference>
<evidence type="ECO:0000313" key="7">
    <source>
        <dbReference type="Proteomes" id="UP000054800"/>
    </source>
</evidence>
<evidence type="ECO:0000256" key="4">
    <source>
        <dbReference type="ARBA" id="ARBA00023136"/>
    </source>
</evidence>
<protein>
    <submittedName>
        <fullName evidence="6">Holin</fullName>
    </submittedName>
</protein>
<dbReference type="RefSeq" id="WP_059222698.1">
    <property type="nucleotide sequence ID" value="NZ_LMVH01000001.1"/>
</dbReference>
<comment type="caution">
    <text evidence="6">The sequence shown here is derived from an EMBL/GenBank/DDBJ whole genome shotgun (WGS) entry which is preliminary data.</text>
</comment>
<evidence type="ECO:0000256" key="1">
    <source>
        <dbReference type="ARBA" id="ARBA00004141"/>
    </source>
</evidence>
<dbReference type="EMBL" id="LMVH01000001">
    <property type="protein sequence ID" value="KUL98953.1"/>
    <property type="molecule type" value="Genomic_DNA"/>
</dbReference>
<dbReference type="AlphaFoldDB" id="A0A0X3Y1P6"/>